<organism evidence="1 2">
    <name type="scientific">Sinanodonta woodiana</name>
    <name type="common">Chinese pond mussel</name>
    <name type="synonym">Anodonta woodiana</name>
    <dbReference type="NCBI Taxonomy" id="1069815"/>
    <lineage>
        <taxon>Eukaryota</taxon>
        <taxon>Metazoa</taxon>
        <taxon>Spiralia</taxon>
        <taxon>Lophotrochozoa</taxon>
        <taxon>Mollusca</taxon>
        <taxon>Bivalvia</taxon>
        <taxon>Autobranchia</taxon>
        <taxon>Heteroconchia</taxon>
        <taxon>Palaeoheterodonta</taxon>
        <taxon>Unionida</taxon>
        <taxon>Unionoidea</taxon>
        <taxon>Unionidae</taxon>
        <taxon>Unioninae</taxon>
        <taxon>Sinanodonta</taxon>
    </lineage>
</organism>
<gene>
    <name evidence="1" type="ORF">ACJMK2_032957</name>
</gene>
<keyword evidence="2" id="KW-1185">Reference proteome</keyword>
<sequence length="64" mass="7294">DAKIRRHVVHVDSLNCTFALQKERLNHSNHHIGNVRTVRIISRPHGQLSHYGGFKSADRSLLLS</sequence>
<accession>A0ABD3X4V2</accession>
<feature type="non-terminal residue" evidence="1">
    <location>
        <position position="1"/>
    </location>
</feature>
<comment type="caution">
    <text evidence="1">The sequence shown here is derived from an EMBL/GenBank/DDBJ whole genome shotgun (WGS) entry which is preliminary data.</text>
</comment>
<dbReference type="Proteomes" id="UP001634394">
    <property type="component" value="Unassembled WGS sequence"/>
</dbReference>
<proteinExistence type="predicted"/>
<name>A0ABD3X4V2_SINWO</name>
<evidence type="ECO:0000313" key="1">
    <source>
        <dbReference type="EMBL" id="KAL3880740.1"/>
    </source>
</evidence>
<dbReference type="EMBL" id="JBJQND010000004">
    <property type="protein sequence ID" value="KAL3880740.1"/>
    <property type="molecule type" value="Genomic_DNA"/>
</dbReference>
<dbReference type="AlphaFoldDB" id="A0ABD3X4V2"/>
<reference evidence="1 2" key="1">
    <citation type="submission" date="2024-11" db="EMBL/GenBank/DDBJ databases">
        <title>Chromosome-level genome assembly of the freshwater bivalve Anodonta woodiana.</title>
        <authorList>
            <person name="Chen X."/>
        </authorList>
    </citation>
    <scope>NUCLEOTIDE SEQUENCE [LARGE SCALE GENOMIC DNA]</scope>
    <source>
        <strain evidence="1">MN2024</strain>
        <tissue evidence="1">Gills</tissue>
    </source>
</reference>
<evidence type="ECO:0000313" key="2">
    <source>
        <dbReference type="Proteomes" id="UP001634394"/>
    </source>
</evidence>
<protein>
    <submittedName>
        <fullName evidence="1">Uncharacterized protein</fullName>
    </submittedName>
</protein>